<sequence>MSNNSSPNNTKQSPINQNSVNNNNQSQHAHANTMMGEAPWIPDMQDGLGSINPKDLGPNSDPALTARYFQQQIARSANLLHVATIREASSSKSTLVPKDLPAFQLKGQHCHDKRQESYDSAETFLDDFEVHLSAHGLDVEQNWRRLIPLTCDANR</sequence>
<feature type="compositionally biased region" description="Polar residues" evidence="1">
    <location>
        <begin position="1"/>
        <end position="15"/>
    </location>
</feature>
<evidence type="ECO:0000313" key="3">
    <source>
        <dbReference type="Proteomes" id="UP000646827"/>
    </source>
</evidence>
<accession>A0A8H7RNY0</accession>
<organism evidence="2 3">
    <name type="scientific">Circinella minor</name>
    <dbReference type="NCBI Taxonomy" id="1195481"/>
    <lineage>
        <taxon>Eukaryota</taxon>
        <taxon>Fungi</taxon>
        <taxon>Fungi incertae sedis</taxon>
        <taxon>Mucoromycota</taxon>
        <taxon>Mucoromycotina</taxon>
        <taxon>Mucoromycetes</taxon>
        <taxon>Mucorales</taxon>
        <taxon>Lichtheimiaceae</taxon>
        <taxon>Circinella</taxon>
    </lineage>
</organism>
<name>A0A8H7RNY0_9FUNG</name>
<proteinExistence type="predicted"/>
<dbReference type="OrthoDB" id="2245207at2759"/>
<dbReference type="Proteomes" id="UP000646827">
    <property type="component" value="Unassembled WGS sequence"/>
</dbReference>
<feature type="region of interest" description="Disordered" evidence="1">
    <location>
        <begin position="1"/>
        <end position="59"/>
    </location>
</feature>
<gene>
    <name evidence="2" type="ORF">INT45_002163</name>
</gene>
<comment type="caution">
    <text evidence="2">The sequence shown here is derived from an EMBL/GenBank/DDBJ whole genome shotgun (WGS) entry which is preliminary data.</text>
</comment>
<feature type="compositionally biased region" description="Low complexity" evidence="1">
    <location>
        <begin position="16"/>
        <end position="32"/>
    </location>
</feature>
<dbReference type="EMBL" id="JAEPRB010000673">
    <property type="protein sequence ID" value="KAG2213627.1"/>
    <property type="molecule type" value="Genomic_DNA"/>
</dbReference>
<reference evidence="2 3" key="1">
    <citation type="submission" date="2020-12" db="EMBL/GenBank/DDBJ databases">
        <title>Metabolic potential, ecology and presence of endohyphal bacteria is reflected in genomic diversity of Mucoromycotina.</title>
        <authorList>
            <person name="Muszewska A."/>
            <person name="Okrasinska A."/>
            <person name="Steczkiewicz K."/>
            <person name="Drgas O."/>
            <person name="Orlowska M."/>
            <person name="Perlinska-Lenart U."/>
            <person name="Aleksandrzak-Piekarczyk T."/>
            <person name="Szatraj K."/>
            <person name="Zielenkiewicz U."/>
            <person name="Pilsyk S."/>
            <person name="Malc E."/>
            <person name="Mieczkowski P."/>
            <person name="Kruszewska J.S."/>
            <person name="Biernat P."/>
            <person name="Pawlowska J."/>
        </authorList>
    </citation>
    <scope>NUCLEOTIDE SEQUENCE [LARGE SCALE GENOMIC DNA]</scope>
    <source>
        <strain evidence="2 3">CBS 142.35</strain>
    </source>
</reference>
<evidence type="ECO:0000313" key="2">
    <source>
        <dbReference type="EMBL" id="KAG2213627.1"/>
    </source>
</evidence>
<dbReference type="AlphaFoldDB" id="A0A8H7RNY0"/>
<evidence type="ECO:0000256" key="1">
    <source>
        <dbReference type="SAM" id="MobiDB-lite"/>
    </source>
</evidence>
<protein>
    <submittedName>
        <fullName evidence="2">Uncharacterized protein</fullName>
    </submittedName>
</protein>
<keyword evidence="3" id="KW-1185">Reference proteome</keyword>